<evidence type="ECO:0000313" key="1">
    <source>
        <dbReference type="EMBL" id="GBN58597.1"/>
    </source>
</evidence>
<protein>
    <submittedName>
        <fullName evidence="1">Uncharacterized protein</fullName>
    </submittedName>
</protein>
<organism evidence="1 2">
    <name type="scientific">Araneus ventricosus</name>
    <name type="common">Orbweaver spider</name>
    <name type="synonym">Epeira ventricosa</name>
    <dbReference type="NCBI Taxonomy" id="182803"/>
    <lineage>
        <taxon>Eukaryota</taxon>
        <taxon>Metazoa</taxon>
        <taxon>Ecdysozoa</taxon>
        <taxon>Arthropoda</taxon>
        <taxon>Chelicerata</taxon>
        <taxon>Arachnida</taxon>
        <taxon>Araneae</taxon>
        <taxon>Araneomorphae</taxon>
        <taxon>Entelegynae</taxon>
        <taxon>Araneoidea</taxon>
        <taxon>Araneidae</taxon>
        <taxon>Araneus</taxon>
    </lineage>
</organism>
<comment type="caution">
    <text evidence="1">The sequence shown here is derived from an EMBL/GenBank/DDBJ whole genome shotgun (WGS) entry which is preliminary data.</text>
</comment>
<keyword evidence="2" id="KW-1185">Reference proteome</keyword>
<evidence type="ECO:0000313" key="2">
    <source>
        <dbReference type="Proteomes" id="UP000499080"/>
    </source>
</evidence>
<name>A0A4Y2Q7M2_ARAVE</name>
<sequence>MPRTTSELAFPFPSFHTTPAAERLCDLACTMPLCTADLQWNRVSNLQPSGSEAETLPVGHRGIFGIKSFCLCAILFANTRLMKTAVKETGEIRCVFLISKL</sequence>
<gene>
    <name evidence="1" type="ORF">AVEN_259673_1</name>
</gene>
<dbReference type="EMBL" id="BGPR01012964">
    <property type="protein sequence ID" value="GBN58597.1"/>
    <property type="molecule type" value="Genomic_DNA"/>
</dbReference>
<dbReference type="Proteomes" id="UP000499080">
    <property type="component" value="Unassembled WGS sequence"/>
</dbReference>
<proteinExistence type="predicted"/>
<dbReference type="AlphaFoldDB" id="A0A4Y2Q7M2"/>
<reference evidence="1 2" key="1">
    <citation type="journal article" date="2019" name="Sci. Rep.">
        <title>Orb-weaving spider Araneus ventricosus genome elucidates the spidroin gene catalogue.</title>
        <authorList>
            <person name="Kono N."/>
            <person name="Nakamura H."/>
            <person name="Ohtoshi R."/>
            <person name="Moran D.A.P."/>
            <person name="Shinohara A."/>
            <person name="Yoshida Y."/>
            <person name="Fujiwara M."/>
            <person name="Mori M."/>
            <person name="Tomita M."/>
            <person name="Arakawa K."/>
        </authorList>
    </citation>
    <scope>NUCLEOTIDE SEQUENCE [LARGE SCALE GENOMIC DNA]</scope>
</reference>
<accession>A0A4Y2Q7M2</accession>